<evidence type="ECO:0000259" key="13">
    <source>
        <dbReference type="PROSITE" id="PS51910"/>
    </source>
</evidence>
<name>A0A410WQV7_9BACL</name>
<dbReference type="OrthoDB" id="9775889at2"/>
<dbReference type="Gene3D" id="3.20.20.80">
    <property type="entry name" value="Glycosidases"/>
    <property type="match status" value="1"/>
</dbReference>
<keyword evidence="5 10" id="KW-0378">Hydrolase</keyword>
<gene>
    <name evidence="14" type="ORF">M5X16_09495</name>
    <name evidence="15" type="ORF">PC41400_02895</name>
</gene>
<dbReference type="Pfam" id="PF02839">
    <property type="entry name" value="CBM_5_12"/>
    <property type="match status" value="1"/>
</dbReference>
<dbReference type="PROSITE" id="PS50853">
    <property type="entry name" value="FN3"/>
    <property type="match status" value="2"/>
</dbReference>
<dbReference type="AlphaFoldDB" id="A0A410WQV7"/>
<dbReference type="Proteomes" id="UP001527202">
    <property type="component" value="Unassembled WGS sequence"/>
</dbReference>
<dbReference type="InterPro" id="IPR036116">
    <property type="entry name" value="FN3_sf"/>
</dbReference>
<evidence type="ECO:0000256" key="6">
    <source>
        <dbReference type="ARBA" id="ARBA00023024"/>
    </source>
</evidence>
<comment type="catalytic activity">
    <reaction evidence="1">
        <text>Random endo-hydrolysis of N-acetyl-beta-D-glucosaminide (1-&gt;4)-beta-linkages in chitin and chitodextrins.</text>
        <dbReference type="EC" id="3.2.1.14"/>
    </reaction>
</comment>
<dbReference type="Gene3D" id="3.10.50.10">
    <property type="match status" value="1"/>
</dbReference>
<dbReference type="GO" id="GO:0005576">
    <property type="term" value="C:extracellular region"/>
    <property type="evidence" value="ECO:0007669"/>
    <property type="project" value="InterPro"/>
</dbReference>
<protein>
    <recommendedName>
        <fullName evidence="3">chitinase</fullName>
        <ecNumber evidence="3">3.2.1.14</ecNumber>
    </recommendedName>
</protein>
<dbReference type="PANTHER" id="PTHR11177:SF317">
    <property type="entry name" value="CHITINASE 12-RELATED"/>
    <property type="match status" value="1"/>
</dbReference>
<dbReference type="SMART" id="SM00060">
    <property type="entry name" value="FN3"/>
    <property type="match status" value="2"/>
</dbReference>
<comment type="similarity">
    <text evidence="2">Belongs to the glycosyl hydrolase 18 family. Chitinase class II subfamily.</text>
</comment>
<dbReference type="InterPro" id="IPR013783">
    <property type="entry name" value="Ig-like_fold"/>
</dbReference>
<keyword evidence="9" id="KW-0624">Polysaccharide degradation</keyword>
<evidence type="ECO:0000313" key="16">
    <source>
        <dbReference type="Proteomes" id="UP000288943"/>
    </source>
</evidence>
<dbReference type="InterPro" id="IPR003610">
    <property type="entry name" value="CBM5/12"/>
</dbReference>
<evidence type="ECO:0000256" key="8">
    <source>
        <dbReference type="ARBA" id="ARBA00023295"/>
    </source>
</evidence>
<evidence type="ECO:0000256" key="7">
    <source>
        <dbReference type="ARBA" id="ARBA00023277"/>
    </source>
</evidence>
<feature type="chain" id="PRO_5038465705" description="chitinase" evidence="11">
    <location>
        <begin position="27"/>
        <end position="690"/>
    </location>
</feature>
<dbReference type="InterPro" id="IPR036573">
    <property type="entry name" value="CBM_sf_5/12"/>
</dbReference>
<feature type="domain" description="GH18" evidence="13">
    <location>
        <begin position="268"/>
        <end position="690"/>
    </location>
</feature>
<dbReference type="CDD" id="cd00063">
    <property type="entry name" value="FN3"/>
    <property type="match status" value="2"/>
</dbReference>
<dbReference type="SUPFAM" id="SSF51055">
    <property type="entry name" value="Carbohydrate binding domain"/>
    <property type="match status" value="1"/>
</dbReference>
<dbReference type="EMBL" id="CP026520">
    <property type="protein sequence ID" value="QAV16700.1"/>
    <property type="molecule type" value="Genomic_DNA"/>
</dbReference>
<organism evidence="15 16">
    <name type="scientific">Paenibacillus chitinolyticus</name>
    <dbReference type="NCBI Taxonomy" id="79263"/>
    <lineage>
        <taxon>Bacteria</taxon>
        <taxon>Bacillati</taxon>
        <taxon>Bacillota</taxon>
        <taxon>Bacilli</taxon>
        <taxon>Bacillales</taxon>
        <taxon>Paenibacillaceae</taxon>
        <taxon>Paenibacillus</taxon>
    </lineage>
</organism>
<dbReference type="InterPro" id="IPR001223">
    <property type="entry name" value="Glyco_hydro18_cat"/>
</dbReference>
<dbReference type="PANTHER" id="PTHR11177">
    <property type="entry name" value="CHITINASE"/>
    <property type="match status" value="1"/>
</dbReference>
<reference evidence="14 17" key="2">
    <citation type="submission" date="2022-05" db="EMBL/GenBank/DDBJ databases">
        <title>Genome Sequencing of Bee-Associated Microbes.</title>
        <authorList>
            <person name="Dunlap C."/>
        </authorList>
    </citation>
    <scope>NUCLEOTIDE SEQUENCE [LARGE SCALE GENOMIC DNA]</scope>
    <source>
        <strain evidence="14 17">NRRL B-23120</strain>
    </source>
</reference>
<feature type="domain" description="Fibronectin type-III" evidence="12">
    <location>
        <begin position="86"/>
        <end position="171"/>
    </location>
</feature>
<evidence type="ECO:0000313" key="14">
    <source>
        <dbReference type="EMBL" id="MCY9596007.1"/>
    </source>
</evidence>
<evidence type="ECO:0000256" key="11">
    <source>
        <dbReference type="SAM" id="SignalP"/>
    </source>
</evidence>
<dbReference type="SMART" id="SM00636">
    <property type="entry name" value="Glyco_18"/>
    <property type="match status" value="1"/>
</dbReference>
<sequence>MNGQAKRGLAFLLVVLLLLVSLPLSALGASEWAPGTAYKKGDVVSYSGSLYECVQAHTALQGWEPPNVPALWKKSTAVPDTQAPTAPTGLTAGTVTGNSVALSWTASTDNVGVSGYEVYNGTALAGTSTTTAYTVTGLQPNTSYTFTVKAKDAAGNVSAASAAVTVKTAAPDTQAPTAPTNVTVGNVTANSVALSWTASTDNVGVAGYDVYNGTALAGSTSLTSYTVTGLQANTAYTFTVKAKDAAGNVSPASAAVTGTTTNQPAGNNEIIAYFPSWTSYNTPAFTPANVDATKISAINYAFLDICWNGRHGNPSNDPENPNAQTWPCQNGNGSANNAPNGSIVLGDPFVDDVGEGGGYENLKKLAQLKTKNPKLKLFFSIGGWTWSNQFSNTAADATARQNFATSAVSLLRQYNFDGIDIDWEYPNAIGVPCASGQTCQRAADKANYILLLQTLRQQLDTAGQKDGKQYYITIASGANSTFVADAGGTSNWITQAANYLDWINIMTYDFHGPWDSSSNHVAPLYNDPSDPAGTPQFNVDSAVKIYLNKGVPASKITVGEPFYGYGWNGCSAGAKGDGLYQSCSGSSNTGSDGSTFNFSYLQNKGYLTKDASGKYTVGGLGFTRYWNDVTKTPYLYNPTSKIFITYEDEASIHAKNEYAKSKGLRGVMFWELEADSNKTLQTVVSNDLPH</sequence>
<evidence type="ECO:0000313" key="17">
    <source>
        <dbReference type="Proteomes" id="UP001527202"/>
    </source>
</evidence>
<dbReference type="EMBL" id="JAMDMJ010000010">
    <property type="protein sequence ID" value="MCY9596007.1"/>
    <property type="molecule type" value="Genomic_DNA"/>
</dbReference>
<dbReference type="Gene3D" id="2.60.40.10">
    <property type="entry name" value="Immunoglobulins"/>
    <property type="match status" value="2"/>
</dbReference>
<evidence type="ECO:0000256" key="5">
    <source>
        <dbReference type="ARBA" id="ARBA00022801"/>
    </source>
</evidence>
<dbReference type="InterPro" id="IPR029070">
    <property type="entry name" value="Chitinase_insertion_sf"/>
</dbReference>
<dbReference type="RefSeq" id="WP_042233712.1">
    <property type="nucleotide sequence ID" value="NZ_CP026520.1"/>
</dbReference>
<keyword evidence="4 11" id="KW-0732">Signal</keyword>
<dbReference type="PROSITE" id="PS51910">
    <property type="entry name" value="GH18_2"/>
    <property type="match status" value="1"/>
</dbReference>
<evidence type="ECO:0000256" key="4">
    <source>
        <dbReference type="ARBA" id="ARBA00022729"/>
    </source>
</evidence>
<dbReference type="SUPFAM" id="SSF54556">
    <property type="entry name" value="Chitinase insertion domain"/>
    <property type="match status" value="1"/>
</dbReference>
<dbReference type="GO" id="GO:0008843">
    <property type="term" value="F:endochitinase activity"/>
    <property type="evidence" value="ECO:0007669"/>
    <property type="project" value="UniProtKB-EC"/>
</dbReference>
<dbReference type="EC" id="3.2.1.14" evidence="3"/>
<feature type="domain" description="Fibronectin type-III" evidence="12">
    <location>
        <begin position="178"/>
        <end position="264"/>
    </location>
</feature>
<keyword evidence="8 10" id="KW-0326">Glycosidase</keyword>
<keyword evidence="7" id="KW-0119">Carbohydrate metabolism</keyword>
<accession>A0A410WQV7</accession>
<evidence type="ECO:0000256" key="2">
    <source>
        <dbReference type="ARBA" id="ARBA00009121"/>
    </source>
</evidence>
<dbReference type="FunFam" id="2.60.40.10:FF:001114">
    <property type="entry name" value="Chitinase A1"/>
    <property type="match status" value="2"/>
</dbReference>
<evidence type="ECO:0000259" key="12">
    <source>
        <dbReference type="PROSITE" id="PS50853"/>
    </source>
</evidence>
<dbReference type="SUPFAM" id="SSF51445">
    <property type="entry name" value="(Trans)glycosidases"/>
    <property type="match status" value="1"/>
</dbReference>
<dbReference type="GO" id="GO:0006032">
    <property type="term" value="P:chitin catabolic process"/>
    <property type="evidence" value="ECO:0007669"/>
    <property type="project" value="UniProtKB-KW"/>
</dbReference>
<evidence type="ECO:0000256" key="9">
    <source>
        <dbReference type="ARBA" id="ARBA00023326"/>
    </source>
</evidence>
<dbReference type="InterPro" id="IPR001579">
    <property type="entry name" value="Glyco_hydro_18_chit_AS"/>
</dbReference>
<dbReference type="InterPro" id="IPR017853">
    <property type="entry name" value="GH"/>
</dbReference>
<dbReference type="InterPro" id="IPR011583">
    <property type="entry name" value="Chitinase_II/V-like_cat"/>
</dbReference>
<dbReference type="PROSITE" id="PS01095">
    <property type="entry name" value="GH18_1"/>
    <property type="match status" value="1"/>
</dbReference>
<dbReference type="GO" id="GO:0008061">
    <property type="term" value="F:chitin binding"/>
    <property type="evidence" value="ECO:0007669"/>
    <property type="project" value="InterPro"/>
</dbReference>
<dbReference type="Pfam" id="PF00041">
    <property type="entry name" value="fn3"/>
    <property type="match status" value="2"/>
</dbReference>
<dbReference type="SMART" id="SM00495">
    <property type="entry name" value="ChtBD3"/>
    <property type="match status" value="1"/>
</dbReference>
<proteinExistence type="inferred from homology"/>
<keyword evidence="17" id="KW-1185">Reference proteome</keyword>
<dbReference type="GO" id="GO:0000272">
    <property type="term" value="P:polysaccharide catabolic process"/>
    <property type="evidence" value="ECO:0007669"/>
    <property type="project" value="UniProtKB-KW"/>
</dbReference>
<dbReference type="InterPro" id="IPR003961">
    <property type="entry name" value="FN3_dom"/>
</dbReference>
<dbReference type="Proteomes" id="UP000288943">
    <property type="component" value="Chromosome"/>
</dbReference>
<dbReference type="GO" id="GO:0030246">
    <property type="term" value="F:carbohydrate binding"/>
    <property type="evidence" value="ECO:0007669"/>
    <property type="project" value="InterPro"/>
</dbReference>
<dbReference type="GeneID" id="95373763"/>
<keyword evidence="6" id="KW-0146">Chitin degradation</keyword>
<dbReference type="KEGG" id="pchi:PC41400_02895"/>
<dbReference type="Pfam" id="PF00704">
    <property type="entry name" value="Glyco_hydro_18"/>
    <property type="match status" value="1"/>
</dbReference>
<feature type="signal peptide" evidence="11">
    <location>
        <begin position="1"/>
        <end position="26"/>
    </location>
</feature>
<dbReference type="SUPFAM" id="SSF49265">
    <property type="entry name" value="Fibronectin type III"/>
    <property type="match status" value="1"/>
</dbReference>
<evidence type="ECO:0000256" key="10">
    <source>
        <dbReference type="RuleBase" id="RU000489"/>
    </source>
</evidence>
<evidence type="ECO:0000256" key="1">
    <source>
        <dbReference type="ARBA" id="ARBA00000822"/>
    </source>
</evidence>
<dbReference type="Gene3D" id="2.10.10.20">
    <property type="entry name" value="Carbohydrate-binding module superfamily 5/12"/>
    <property type="match status" value="1"/>
</dbReference>
<evidence type="ECO:0000256" key="3">
    <source>
        <dbReference type="ARBA" id="ARBA00012729"/>
    </source>
</evidence>
<dbReference type="CDD" id="cd06548">
    <property type="entry name" value="GH18_chitinase"/>
    <property type="match status" value="1"/>
</dbReference>
<evidence type="ECO:0000313" key="15">
    <source>
        <dbReference type="EMBL" id="QAV16700.1"/>
    </source>
</evidence>
<reference evidence="15 16" key="1">
    <citation type="submission" date="2018-01" db="EMBL/GenBank/DDBJ databases">
        <title>The whole genome sequencing and assembly of Paenibacillus chitinolyticus KCCM 41400 strain.</title>
        <authorList>
            <person name="Kim J.-Y."/>
            <person name="Park M.-K."/>
            <person name="Lee Y.-J."/>
            <person name="Yi H."/>
            <person name="Bahn Y.-S."/>
            <person name="Kim J.F."/>
            <person name="Lee D.-W."/>
        </authorList>
    </citation>
    <scope>NUCLEOTIDE SEQUENCE [LARGE SCALE GENOMIC DNA]</scope>
    <source>
        <strain evidence="15 16">KCCM 41400</strain>
    </source>
</reference>
<dbReference type="CDD" id="cd12214">
    <property type="entry name" value="ChiA1_BD"/>
    <property type="match status" value="1"/>
</dbReference>
<dbReference type="InterPro" id="IPR050314">
    <property type="entry name" value="Glycosyl_Hydrlase_18"/>
</dbReference>